<organism evidence="2 3">
    <name type="scientific">Parvibaculum sedimenti</name>
    <dbReference type="NCBI Taxonomy" id="2608632"/>
    <lineage>
        <taxon>Bacteria</taxon>
        <taxon>Pseudomonadati</taxon>
        <taxon>Pseudomonadota</taxon>
        <taxon>Alphaproteobacteria</taxon>
        <taxon>Hyphomicrobiales</taxon>
        <taxon>Parvibaculaceae</taxon>
        <taxon>Parvibaculum</taxon>
    </lineage>
</organism>
<keyword evidence="1" id="KW-1133">Transmembrane helix</keyword>
<dbReference type="EMBL" id="WESC01000008">
    <property type="protein sequence ID" value="KAB7739811.1"/>
    <property type="molecule type" value="Genomic_DNA"/>
</dbReference>
<name>A0A6N6VMA8_9HYPH</name>
<feature type="transmembrane region" description="Helical" evidence="1">
    <location>
        <begin position="20"/>
        <end position="39"/>
    </location>
</feature>
<gene>
    <name evidence="2" type="ORF">F2P47_09850</name>
</gene>
<evidence type="ECO:0000313" key="2">
    <source>
        <dbReference type="EMBL" id="KAB7739811.1"/>
    </source>
</evidence>
<dbReference type="SUPFAM" id="SSF48452">
    <property type="entry name" value="TPR-like"/>
    <property type="match status" value="1"/>
</dbReference>
<dbReference type="InterPro" id="IPR011990">
    <property type="entry name" value="TPR-like_helical_dom_sf"/>
</dbReference>
<dbReference type="Proteomes" id="UP000468901">
    <property type="component" value="Unassembled WGS sequence"/>
</dbReference>
<dbReference type="AlphaFoldDB" id="A0A6N6VMA8"/>
<proteinExistence type="predicted"/>
<evidence type="ECO:0000256" key="1">
    <source>
        <dbReference type="SAM" id="Phobius"/>
    </source>
</evidence>
<keyword evidence="3" id="KW-1185">Reference proteome</keyword>
<dbReference type="Gene3D" id="1.25.40.10">
    <property type="entry name" value="Tetratricopeptide repeat domain"/>
    <property type="match status" value="1"/>
</dbReference>
<protein>
    <submittedName>
        <fullName evidence="2">Uncharacterized protein</fullName>
    </submittedName>
</protein>
<keyword evidence="1" id="KW-0472">Membrane</keyword>
<evidence type="ECO:0000313" key="3">
    <source>
        <dbReference type="Proteomes" id="UP000468901"/>
    </source>
</evidence>
<reference evidence="2 3" key="1">
    <citation type="submission" date="2019-09" db="EMBL/GenBank/DDBJ databases">
        <title>Parvibaculum sedimenti sp. nov., isolated from sediment.</title>
        <authorList>
            <person name="Wang Y."/>
        </authorList>
    </citation>
    <scope>NUCLEOTIDE SEQUENCE [LARGE SCALE GENOMIC DNA]</scope>
    <source>
        <strain evidence="2 3">HXT-9</strain>
    </source>
</reference>
<comment type="caution">
    <text evidence="2">The sequence shown here is derived from an EMBL/GenBank/DDBJ whole genome shotgun (WGS) entry which is preliminary data.</text>
</comment>
<accession>A0A6N6VMA8</accession>
<sequence length="234" mass="25970">MNDIRERSYGSGSSEKSYALLIFAAMLLASGAIGLWYYLTLPKTEYAISANTFSRLDASTRQIVIRLNEEPCNRMLARRLSASLTGASEYAAAISFIQNTEKKCGSNVDLMEPLVVAQKGLSNFEAAEQTLTRVVEIYPSSGKAYFNRGEVRALHGDIAGSYEDIRKAIYVFSDPSTILYRAFESLAQDAAKLGRPCEAVAILQDYTTFDSFERRSPEVLGLIDVPLRFSSRRI</sequence>
<keyword evidence="1" id="KW-0812">Transmembrane</keyword>
<dbReference type="RefSeq" id="WP_152216192.1">
    <property type="nucleotide sequence ID" value="NZ_WESC01000008.1"/>
</dbReference>